<accession>A0A445CXC3</accession>
<keyword evidence="3" id="KW-1185">Reference proteome</keyword>
<organism evidence="2 3">
    <name type="scientific">Arachis hypogaea</name>
    <name type="common">Peanut</name>
    <dbReference type="NCBI Taxonomy" id="3818"/>
    <lineage>
        <taxon>Eukaryota</taxon>
        <taxon>Viridiplantae</taxon>
        <taxon>Streptophyta</taxon>
        <taxon>Embryophyta</taxon>
        <taxon>Tracheophyta</taxon>
        <taxon>Spermatophyta</taxon>
        <taxon>Magnoliopsida</taxon>
        <taxon>eudicotyledons</taxon>
        <taxon>Gunneridae</taxon>
        <taxon>Pentapetalae</taxon>
        <taxon>rosids</taxon>
        <taxon>fabids</taxon>
        <taxon>Fabales</taxon>
        <taxon>Fabaceae</taxon>
        <taxon>Papilionoideae</taxon>
        <taxon>50 kb inversion clade</taxon>
        <taxon>dalbergioids sensu lato</taxon>
        <taxon>Dalbergieae</taxon>
        <taxon>Pterocarpus clade</taxon>
        <taxon>Arachis</taxon>
    </lineage>
</organism>
<reference evidence="2 3" key="1">
    <citation type="submission" date="2019-01" db="EMBL/GenBank/DDBJ databases">
        <title>Sequencing of cultivated peanut Arachis hypogaea provides insights into genome evolution and oil improvement.</title>
        <authorList>
            <person name="Chen X."/>
        </authorList>
    </citation>
    <scope>NUCLEOTIDE SEQUENCE [LARGE SCALE GENOMIC DNA]</scope>
    <source>
        <strain evidence="3">cv. Fuhuasheng</strain>
        <tissue evidence="2">Leaves</tissue>
    </source>
</reference>
<evidence type="ECO:0000313" key="2">
    <source>
        <dbReference type="EMBL" id="RYR55587.1"/>
    </source>
</evidence>
<name>A0A445CXC3_ARAHY</name>
<gene>
    <name evidence="2" type="ORF">Ahy_A06g030775</name>
</gene>
<dbReference type="EMBL" id="SDMP01000006">
    <property type="protein sequence ID" value="RYR55587.1"/>
    <property type="molecule type" value="Genomic_DNA"/>
</dbReference>
<dbReference type="Proteomes" id="UP000289738">
    <property type="component" value="Chromosome A06"/>
</dbReference>
<feature type="compositionally biased region" description="Low complexity" evidence="1">
    <location>
        <begin position="81"/>
        <end position="98"/>
    </location>
</feature>
<comment type="caution">
    <text evidence="2">The sequence shown here is derived from an EMBL/GenBank/DDBJ whole genome shotgun (WGS) entry which is preliminary data.</text>
</comment>
<evidence type="ECO:0000313" key="3">
    <source>
        <dbReference type="Proteomes" id="UP000289738"/>
    </source>
</evidence>
<proteinExistence type="predicted"/>
<protein>
    <submittedName>
        <fullName evidence="2">Uncharacterized protein</fullName>
    </submittedName>
</protein>
<feature type="region of interest" description="Disordered" evidence="1">
    <location>
        <begin position="79"/>
        <end position="98"/>
    </location>
</feature>
<dbReference type="AlphaFoldDB" id="A0A445CXC3"/>
<evidence type="ECO:0000256" key="1">
    <source>
        <dbReference type="SAM" id="MobiDB-lite"/>
    </source>
</evidence>
<sequence length="185" mass="20335">MAGKVISPNNNNNNKTLLTTQQNSDFQDNKNCSPPSSSSSLVHLPILSNDINNFSSNLSLDLIHQQLYSPQFMNLEIDGANSRSNKNNNSSNIEGSTSSSSLALLDYKGGSSLLEEEKQHGVGDDNDESNKEFLMDLGFDGVPTYYDIVNGLNCHERVVGEFSQSISSCCYSEWVDFNCAEIKPH</sequence>